<accession>A0ABS3QAW4</accession>
<organism evidence="1 2">
    <name type="scientific">Hymenobacter negativus</name>
    <dbReference type="NCBI Taxonomy" id="2795026"/>
    <lineage>
        <taxon>Bacteria</taxon>
        <taxon>Pseudomonadati</taxon>
        <taxon>Bacteroidota</taxon>
        <taxon>Cytophagia</taxon>
        <taxon>Cytophagales</taxon>
        <taxon>Hymenobacteraceae</taxon>
        <taxon>Hymenobacter</taxon>
    </lineage>
</organism>
<dbReference type="SUPFAM" id="SSF53448">
    <property type="entry name" value="Nucleotide-diphospho-sugar transferases"/>
    <property type="match status" value="1"/>
</dbReference>
<reference evidence="1 2" key="1">
    <citation type="submission" date="2021-03" db="EMBL/GenBank/DDBJ databases">
        <authorList>
            <person name="Kim M.K."/>
        </authorList>
    </citation>
    <scope>NUCLEOTIDE SEQUENCE [LARGE SCALE GENOMIC DNA]</scope>
    <source>
        <strain evidence="1 2">BT442</strain>
    </source>
</reference>
<proteinExistence type="predicted"/>
<evidence type="ECO:0000313" key="1">
    <source>
        <dbReference type="EMBL" id="MBO2008404.1"/>
    </source>
</evidence>
<dbReference type="InterPro" id="IPR029044">
    <property type="entry name" value="Nucleotide-diphossugar_trans"/>
</dbReference>
<name>A0ABS3QAW4_9BACT</name>
<evidence type="ECO:0000313" key="2">
    <source>
        <dbReference type="Proteomes" id="UP000664369"/>
    </source>
</evidence>
<keyword evidence="2" id="KW-1185">Reference proteome</keyword>
<comment type="caution">
    <text evidence="1">The sequence shown here is derived from an EMBL/GenBank/DDBJ whole genome shotgun (WGS) entry which is preliminary data.</text>
</comment>
<evidence type="ECO:0008006" key="3">
    <source>
        <dbReference type="Google" id="ProtNLM"/>
    </source>
</evidence>
<protein>
    <recommendedName>
        <fullName evidence="3">Lipopolysaccharide biosynthesis protein, LPS:glycosyltransferase</fullName>
    </recommendedName>
</protein>
<dbReference type="EMBL" id="JAGETZ010000002">
    <property type="protein sequence ID" value="MBO2008404.1"/>
    <property type="molecule type" value="Genomic_DNA"/>
</dbReference>
<dbReference type="Proteomes" id="UP000664369">
    <property type="component" value="Unassembled WGS sequence"/>
</dbReference>
<sequence length="306" mass="35593">MEKKIIVVITYKTLYFFTRICCASVRYFYPDADIYIVKDNLAGEFSTTEMEQALNVKLLDLGTDKYGWSAAKVHLLASDKFKGQRVLSIDCDIVLAGRFLDDLYQKTEGADFVVDPDYTADINSEEFRKHYYTFDVIKKMDPDFEYPGFAFNGGQSIVTTGKVTKELLAPFFDVTTFPYYKRRDILPQADQSLLNYLLPKLQREGKIKIAPVNFMLWSDEAKTKTLDLEKLKEGKEYPYVIHWAGVLRIPYLDAMTRPDILHFFQDFYYSKVPFGGVIKRARALVDTSDYYLRNLYRKTLKPLIKK</sequence>
<dbReference type="Gene3D" id="3.90.550.10">
    <property type="entry name" value="Spore Coat Polysaccharide Biosynthesis Protein SpsA, Chain A"/>
    <property type="match status" value="1"/>
</dbReference>
<dbReference type="RefSeq" id="WP_208173937.1">
    <property type="nucleotide sequence ID" value="NZ_JAGETZ010000002.1"/>
</dbReference>
<gene>
    <name evidence="1" type="ORF">J4E00_05020</name>
</gene>